<dbReference type="PROSITE" id="PS51257">
    <property type="entry name" value="PROKAR_LIPOPROTEIN"/>
    <property type="match status" value="1"/>
</dbReference>
<keyword evidence="4" id="KW-1185">Reference proteome</keyword>
<accession>A0ABP7D6U8</accession>
<feature type="compositionally biased region" description="Low complexity" evidence="1">
    <location>
        <begin position="43"/>
        <end position="55"/>
    </location>
</feature>
<dbReference type="SUPFAM" id="SSF50249">
    <property type="entry name" value="Nucleic acid-binding proteins"/>
    <property type="match status" value="1"/>
</dbReference>
<evidence type="ECO:0000256" key="1">
    <source>
        <dbReference type="SAM" id="MobiDB-lite"/>
    </source>
</evidence>
<feature type="chain" id="PRO_5045942429" description="DUF5666 domain-containing protein" evidence="2">
    <location>
        <begin position="23"/>
        <end position="143"/>
    </location>
</feature>
<reference evidence="4" key="1">
    <citation type="journal article" date="2019" name="Int. J. Syst. Evol. Microbiol.">
        <title>The Global Catalogue of Microorganisms (GCM) 10K type strain sequencing project: providing services to taxonomists for standard genome sequencing and annotation.</title>
        <authorList>
            <consortium name="The Broad Institute Genomics Platform"/>
            <consortium name="The Broad Institute Genome Sequencing Center for Infectious Disease"/>
            <person name="Wu L."/>
            <person name="Ma J."/>
        </authorList>
    </citation>
    <scope>NUCLEOTIDE SEQUENCE [LARGE SCALE GENOMIC DNA]</scope>
    <source>
        <strain evidence="4">JCM 16548</strain>
    </source>
</reference>
<proteinExistence type="predicted"/>
<feature type="region of interest" description="Disordered" evidence="1">
    <location>
        <begin position="29"/>
        <end position="60"/>
    </location>
</feature>
<comment type="caution">
    <text evidence="3">The sequence shown here is derived from an EMBL/GenBank/DDBJ whole genome shotgun (WGS) entry which is preliminary data.</text>
</comment>
<protein>
    <recommendedName>
        <fullName evidence="5">DUF5666 domain-containing protein</fullName>
    </recommendedName>
</protein>
<feature type="signal peptide" evidence="2">
    <location>
        <begin position="1"/>
        <end position="22"/>
    </location>
</feature>
<evidence type="ECO:0000313" key="4">
    <source>
        <dbReference type="Proteomes" id="UP001500051"/>
    </source>
</evidence>
<evidence type="ECO:0000313" key="3">
    <source>
        <dbReference type="EMBL" id="GAA3700111.1"/>
    </source>
</evidence>
<evidence type="ECO:0000256" key="2">
    <source>
        <dbReference type="SAM" id="SignalP"/>
    </source>
</evidence>
<organism evidence="3 4">
    <name type="scientific">Microlunatus aurantiacus</name>
    <dbReference type="NCBI Taxonomy" id="446786"/>
    <lineage>
        <taxon>Bacteria</taxon>
        <taxon>Bacillati</taxon>
        <taxon>Actinomycetota</taxon>
        <taxon>Actinomycetes</taxon>
        <taxon>Propionibacteriales</taxon>
        <taxon>Propionibacteriaceae</taxon>
        <taxon>Microlunatus</taxon>
    </lineage>
</organism>
<dbReference type="InterPro" id="IPR012340">
    <property type="entry name" value="NA-bd_OB-fold"/>
</dbReference>
<dbReference type="EMBL" id="BAAAYX010000004">
    <property type="protein sequence ID" value="GAA3700111.1"/>
    <property type="molecule type" value="Genomic_DNA"/>
</dbReference>
<gene>
    <name evidence="3" type="ORF">GCM10022204_15980</name>
</gene>
<name>A0ABP7D6U8_9ACTN</name>
<evidence type="ECO:0008006" key="5">
    <source>
        <dbReference type="Google" id="ProtNLM"/>
    </source>
</evidence>
<dbReference type="Proteomes" id="UP001500051">
    <property type="component" value="Unassembled WGS sequence"/>
</dbReference>
<sequence length="143" mass="14032">MSAARRGAIAASVLGLSLALGACGGAAPSTGAGAEPAPPMTTAPPVATAPALTAGSSPTDLLASPTALPQGIVTSSSFVAGDLVSCTVTRVQPLLVLLDAHGRSGVIRGSAYEKVKVGDRVIVQVTATDGRFEATLVHVSSRS</sequence>
<keyword evidence="2" id="KW-0732">Signal</keyword>